<dbReference type="GO" id="GO:0043328">
    <property type="term" value="P:protein transport to vacuole involved in ubiquitin-dependent protein catabolic process via the multivesicular body sorting pathway"/>
    <property type="evidence" value="ECO:0007669"/>
    <property type="project" value="TreeGrafter"/>
</dbReference>
<dbReference type="EMBL" id="CASHTH010001782">
    <property type="protein sequence ID" value="CAI8019871.1"/>
    <property type="molecule type" value="Genomic_DNA"/>
</dbReference>
<evidence type="ECO:0000313" key="7">
    <source>
        <dbReference type="EMBL" id="CAI8019871.1"/>
    </source>
</evidence>
<feature type="compositionally biased region" description="Pro residues" evidence="5">
    <location>
        <begin position="541"/>
        <end position="553"/>
    </location>
</feature>
<feature type="compositionally biased region" description="Polar residues" evidence="5">
    <location>
        <begin position="665"/>
        <end position="676"/>
    </location>
</feature>
<dbReference type="GO" id="GO:0032456">
    <property type="term" value="P:endocytic recycling"/>
    <property type="evidence" value="ECO:0007669"/>
    <property type="project" value="TreeGrafter"/>
</dbReference>
<evidence type="ECO:0000313" key="8">
    <source>
        <dbReference type="Proteomes" id="UP001174909"/>
    </source>
</evidence>
<feature type="region of interest" description="Disordered" evidence="5">
    <location>
        <begin position="595"/>
        <end position="740"/>
    </location>
</feature>
<feature type="region of interest" description="Disordered" evidence="5">
    <location>
        <begin position="398"/>
        <end position="553"/>
    </location>
</feature>
<dbReference type="InterPro" id="IPR025304">
    <property type="entry name" value="ALIX_V_dom"/>
</dbReference>
<feature type="compositionally biased region" description="Polar residues" evidence="5">
    <location>
        <begin position="931"/>
        <end position="944"/>
    </location>
</feature>
<evidence type="ECO:0000256" key="5">
    <source>
        <dbReference type="SAM" id="MobiDB-lite"/>
    </source>
</evidence>
<comment type="subcellular location">
    <subcellularLocation>
        <location evidence="2">Cytoplasm</location>
    </subcellularLocation>
    <subcellularLocation>
        <location evidence="1">Endosome</location>
    </subcellularLocation>
</comment>
<evidence type="ECO:0000256" key="2">
    <source>
        <dbReference type="ARBA" id="ARBA00004496"/>
    </source>
</evidence>
<feature type="compositionally biased region" description="Low complexity" evidence="5">
    <location>
        <begin position="919"/>
        <end position="930"/>
    </location>
</feature>
<feature type="compositionally biased region" description="Polar residues" evidence="5">
    <location>
        <begin position="972"/>
        <end position="1008"/>
    </location>
</feature>
<name>A0AA35WJX9_GEOBA</name>
<dbReference type="GO" id="GO:0045022">
    <property type="term" value="P:early endosome to late endosome transport"/>
    <property type="evidence" value="ECO:0007669"/>
    <property type="project" value="TreeGrafter"/>
</dbReference>
<feature type="region of interest" description="Disordered" evidence="5">
    <location>
        <begin position="844"/>
        <end position="1016"/>
    </location>
</feature>
<dbReference type="Gene3D" id="1.20.140.50">
    <property type="entry name" value="alix/aip1 like domains"/>
    <property type="match status" value="1"/>
</dbReference>
<feature type="compositionally biased region" description="Low complexity" evidence="5">
    <location>
        <begin position="456"/>
        <end position="473"/>
    </location>
</feature>
<keyword evidence="8" id="KW-1185">Reference proteome</keyword>
<proteinExistence type="predicted"/>
<dbReference type="AlphaFoldDB" id="A0AA35WJX9"/>
<sequence length="1052" mass="111966">MGDMMKPARQNFADHVTDKLTVARRQNEQVYHDPVPPLETLELTAGADLVKPMSFHPTDPKNLGTDIFSRLIPMRAHEVASIFSEEKAKLMRSIMSSVEEKDEELQQYMRSLNATEVEKIHEDSPTIPDNVLRLHQSLQGRVEEVRRLHASCQELMSMSRSVEEDFAAIRETKRTEEEEEEKFQSEFGARPASQVCSSMWKEMDNYHGYNLQALKSNTELKAMFDQHYPNLVLLTSPLGSLKASLPKMTLLDTPAEEASESERWQQLLEEVDKMTQQRQVLVARFRQQMNSDDITKNLVGHLGNDHEVFLEDHLRQFKEVAAIIRQNLTAQENILTALTEANANKASTRQTVQEIAQQQQAMFASLVKSGGFLKLLQTKIQEGIVFYQKLQASVSRLRKRSAEVCEARRRERQNMERQRGSTVPEVTSPSAPPSVPAAPARPPKKAELAGRPLPPEQQGLPPLHGTIGINNISGGPGGDAAPLNALQPTPQPPDLQELQQVQMQQQQALLGGLRSPTSSESQQLGNSNPPNVVVPSETVPQSPPVPQVPVIPPTSVPDAAQALSSLQMLLQPDTQPLSPQQGLVVGAPTIATPAFLVPQRPPKPDHLKSGLLPSPFPSLPPPSEEQGTQPAVAKAHPSSFAGGTTLTEPGVDTGVPQTGGLYPETGSNVAGNSTLIPSDPLPGDNQVVTSSPGHLSLQSSTDSPLPPPTTSPVVWATATTGVGGSREDTPLYPPTSSTPAIPHSVSAEGTQHPVPLQDLGLSQTQSVLPMSPPYHHTNINILPGEVTVATSSILGPITSALAVEPATTSPASTLGMQAPPMQPAVGALPAPDARGQAQTAMSLPNLGDTFASGSGSLPSSGNQSGVPSTDPSSNQYTQSQDETVTGGSLQSDTPATNDDTSPARLWPGNVQRDLSEPQSTSSNASVSGSSPRVQFPQTGPSLQTMALPEIESQHQSTAAVDPPGAGPGSFSVLGSTDANLTTTLPNTTQMSSAGAATPPGSTSIQSDVTAGDPTSPATAHTICYQNSTVCFCNVPSGYAKAPKCDASTTDNS</sequence>
<feature type="compositionally biased region" description="Pro residues" evidence="5">
    <location>
        <begin position="430"/>
        <end position="441"/>
    </location>
</feature>
<feature type="compositionally biased region" description="Low complexity" evidence="5">
    <location>
        <begin position="495"/>
        <end position="510"/>
    </location>
</feature>
<accession>A0AA35WJX9</accession>
<keyword evidence="3" id="KW-0963">Cytoplasm</keyword>
<keyword evidence="4" id="KW-0967">Endosome</keyword>
<evidence type="ECO:0000256" key="3">
    <source>
        <dbReference type="ARBA" id="ARBA00022490"/>
    </source>
</evidence>
<protein>
    <submittedName>
        <fullName evidence="7">Tyrosine-protein phosphatase non-receptor type 23</fullName>
    </submittedName>
</protein>
<feature type="compositionally biased region" description="Basic and acidic residues" evidence="5">
    <location>
        <begin position="400"/>
        <end position="419"/>
    </location>
</feature>
<reference evidence="7" key="1">
    <citation type="submission" date="2023-03" db="EMBL/GenBank/DDBJ databases">
        <authorList>
            <person name="Steffen K."/>
            <person name="Cardenas P."/>
        </authorList>
    </citation>
    <scope>NUCLEOTIDE SEQUENCE</scope>
</reference>
<dbReference type="InterPro" id="IPR038499">
    <property type="entry name" value="BRO1_sf"/>
</dbReference>
<evidence type="ECO:0000256" key="1">
    <source>
        <dbReference type="ARBA" id="ARBA00004177"/>
    </source>
</evidence>
<feature type="compositionally biased region" description="Polar residues" evidence="5">
    <location>
        <begin position="851"/>
        <end position="900"/>
    </location>
</feature>
<feature type="compositionally biased region" description="Pro residues" evidence="5">
    <location>
        <begin position="614"/>
        <end position="623"/>
    </location>
</feature>
<dbReference type="Pfam" id="PF03097">
    <property type="entry name" value="BRO1"/>
    <property type="match status" value="1"/>
</dbReference>
<dbReference type="PANTHER" id="PTHR23030:SF30">
    <property type="entry name" value="TYROSINE-PROTEIN PHOSPHATASE NON-RECEPTOR TYPE 23"/>
    <property type="match status" value="1"/>
</dbReference>
<dbReference type="Gene3D" id="1.25.40.280">
    <property type="entry name" value="alix/aip1 like domains"/>
    <property type="match status" value="1"/>
</dbReference>
<dbReference type="Proteomes" id="UP001174909">
    <property type="component" value="Unassembled WGS sequence"/>
</dbReference>
<dbReference type="InterPro" id="IPR004328">
    <property type="entry name" value="BRO1_dom"/>
</dbReference>
<dbReference type="PANTHER" id="PTHR23030">
    <property type="entry name" value="PCD6 INTERACTING PROTEIN-RELATED"/>
    <property type="match status" value="1"/>
</dbReference>
<organism evidence="7 8">
    <name type="scientific">Geodia barretti</name>
    <name type="common">Barrett's horny sponge</name>
    <dbReference type="NCBI Taxonomy" id="519541"/>
    <lineage>
        <taxon>Eukaryota</taxon>
        <taxon>Metazoa</taxon>
        <taxon>Porifera</taxon>
        <taxon>Demospongiae</taxon>
        <taxon>Heteroscleromorpha</taxon>
        <taxon>Tetractinellida</taxon>
        <taxon>Astrophorina</taxon>
        <taxon>Geodiidae</taxon>
        <taxon>Geodia</taxon>
    </lineage>
</organism>
<dbReference type="PROSITE" id="PS51180">
    <property type="entry name" value="BRO1"/>
    <property type="match status" value="1"/>
</dbReference>
<dbReference type="GO" id="GO:0005768">
    <property type="term" value="C:endosome"/>
    <property type="evidence" value="ECO:0007669"/>
    <property type="project" value="UniProtKB-SubCell"/>
</dbReference>
<evidence type="ECO:0000259" key="6">
    <source>
        <dbReference type="PROSITE" id="PS51180"/>
    </source>
</evidence>
<comment type="caution">
    <text evidence="7">The sequence shown here is derived from an EMBL/GenBank/DDBJ whole genome shotgun (WGS) entry which is preliminary data.</text>
</comment>
<dbReference type="Pfam" id="PF13949">
    <property type="entry name" value="ALIX_LYPXL_bnd"/>
    <property type="match status" value="1"/>
</dbReference>
<evidence type="ECO:0000256" key="4">
    <source>
        <dbReference type="ARBA" id="ARBA00022753"/>
    </source>
</evidence>
<gene>
    <name evidence="7" type="ORF">GBAR_LOCUS11909</name>
</gene>
<dbReference type="Gene3D" id="1.20.120.560">
    <property type="entry name" value="alix/aip1 in complex with the ypdl late domain"/>
    <property type="match status" value="1"/>
</dbReference>
<feature type="domain" description="BRO1" evidence="6">
    <location>
        <begin position="1"/>
        <end position="105"/>
    </location>
</feature>
<feature type="compositionally biased region" description="Polar residues" evidence="5">
    <location>
        <begin position="515"/>
        <end position="530"/>
    </location>
</feature>